<dbReference type="Pfam" id="PF25534">
    <property type="entry name" value="DUF7918"/>
    <property type="match status" value="1"/>
</dbReference>
<protein>
    <recommendedName>
        <fullName evidence="1">DUF7918 domain-containing protein</fullName>
    </recommendedName>
</protein>
<feature type="domain" description="DUF7918" evidence="1">
    <location>
        <begin position="9"/>
        <end position="236"/>
    </location>
</feature>
<proteinExistence type="predicted"/>
<evidence type="ECO:0000313" key="2">
    <source>
        <dbReference type="EMBL" id="RKK06924.1"/>
    </source>
</evidence>
<sequence>MAVLPFTPGINIAVLVDGEPAKEYQPWEFPEPFEATMNHGIPHTKCYIKSQAGSPYAIRFRIASLFTFPDDTDAVTISVYVDGRPFDNKCIRKSTLAGASDLGVEYVDEISYCQRDFSDGSSESYRPVFEDIRPVNEADGESVNSDLQRIKTLGTIQVAIEVGKQTAPVPMGNDDCCDDKRNESLAIDNKALLINCHGQIHGTTYTKTDETRQMTYTTVDDEQHLGNSFFFYLSRHSPGAQFFFQPRFIDRWADDMIHVLSLPKVRHMLDDVVDNTYIGDQ</sequence>
<accession>A0A3L6MQ22</accession>
<dbReference type="PANTHER" id="PTHR36223">
    <property type="entry name" value="BETA-LACTAMASE-TYPE TRANSPEPTIDASE FOLD DOMAIN CONTAINING PROTEIN"/>
    <property type="match status" value="1"/>
</dbReference>
<dbReference type="AlphaFoldDB" id="A0A3L6MQ22"/>
<comment type="caution">
    <text evidence="2">The sequence shown here is derived from an EMBL/GenBank/DDBJ whole genome shotgun (WGS) entry which is preliminary data.</text>
</comment>
<gene>
    <name evidence="2" type="ORF">BFJ65_g18092</name>
</gene>
<evidence type="ECO:0000313" key="3">
    <source>
        <dbReference type="Proteomes" id="UP000270866"/>
    </source>
</evidence>
<dbReference type="PANTHER" id="PTHR36223:SF1">
    <property type="entry name" value="TRANSCRIPTION ELONGATION FACTOR EAF N-TERMINAL DOMAIN-CONTAINING PROTEIN"/>
    <property type="match status" value="1"/>
</dbReference>
<dbReference type="Proteomes" id="UP000270866">
    <property type="component" value="Unassembled WGS sequence"/>
</dbReference>
<reference evidence="2 3" key="1">
    <citation type="journal article" date="2018" name="Sci. Rep.">
        <title>Characterisation of pathogen-specific regions and novel effector candidates in Fusarium oxysporum f. sp. cepae.</title>
        <authorList>
            <person name="Armitage A.D."/>
            <person name="Taylor A."/>
            <person name="Sobczyk M.K."/>
            <person name="Baxter L."/>
            <person name="Greenfield B.P."/>
            <person name="Bates H.J."/>
            <person name="Wilson F."/>
            <person name="Jackson A.C."/>
            <person name="Ott S."/>
            <person name="Harrison R.J."/>
            <person name="Clarkson J.P."/>
        </authorList>
    </citation>
    <scope>NUCLEOTIDE SEQUENCE [LARGE SCALE GENOMIC DNA]</scope>
    <source>
        <strain evidence="2 3">FoC_Fus2</strain>
    </source>
</reference>
<dbReference type="EMBL" id="MRCU01000018">
    <property type="protein sequence ID" value="RKK06924.1"/>
    <property type="molecule type" value="Genomic_DNA"/>
</dbReference>
<evidence type="ECO:0000259" key="1">
    <source>
        <dbReference type="Pfam" id="PF25534"/>
    </source>
</evidence>
<organism evidence="2 3">
    <name type="scientific">Fusarium oxysporum f. sp. cepae</name>
    <dbReference type="NCBI Taxonomy" id="396571"/>
    <lineage>
        <taxon>Eukaryota</taxon>
        <taxon>Fungi</taxon>
        <taxon>Dikarya</taxon>
        <taxon>Ascomycota</taxon>
        <taxon>Pezizomycotina</taxon>
        <taxon>Sordariomycetes</taxon>
        <taxon>Hypocreomycetidae</taxon>
        <taxon>Hypocreales</taxon>
        <taxon>Nectriaceae</taxon>
        <taxon>Fusarium</taxon>
        <taxon>Fusarium oxysporum species complex</taxon>
    </lineage>
</organism>
<name>A0A3L6MQ22_FUSOX</name>
<dbReference type="InterPro" id="IPR057678">
    <property type="entry name" value="DUF7918"/>
</dbReference>